<feature type="compositionally biased region" description="Basic and acidic residues" evidence="1">
    <location>
        <begin position="161"/>
        <end position="176"/>
    </location>
</feature>
<reference evidence="2 3" key="1">
    <citation type="journal article" date="2024" name="Science">
        <title>Giant polyketide synthase enzymes in the biosynthesis of giant marine polyether toxins.</title>
        <authorList>
            <person name="Fallon T.R."/>
            <person name="Shende V.V."/>
            <person name="Wierzbicki I.H."/>
            <person name="Pendleton A.L."/>
            <person name="Watervoot N.F."/>
            <person name="Auber R.P."/>
            <person name="Gonzalez D.J."/>
            <person name="Wisecaver J.H."/>
            <person name="Moore B.S."/>
        </authorList>
    </citation>
    <scope>NUCLEOTIDE SEQUENCE [LARGE SCALE GENOMIC DNA]</scope>
    <source>
        <strain evidence="2 3">12B1</strain>
    </source>
</reference>
<dbReference type="AlphaFoldDB" id="A0AB34IWY6"/>
<organism evidence="2 3">
    <name type="scientific">Prymnesium parvum</name>
    <name type="common">Toxic golden alga</name>
    <dbReference type="NCBI Taxonomy" id="97485"/>
    <lineage>
        <taxon>Eukaryota</taxon>
        <taxon>Haptista</taxon>
        <taxon>Haptophyta</taxon>
        <taxon>Prymnesiophyceae</taxon>
        <taxon>Prymnesiales</taxon>
        <taxon>Prymnesiaceae</taxon>
        <taxon>Prymnesium</taxon>
    </lineage>
</organism>
<protein>
    <submittedName>
        <fullName evidence="2">Uncharacterized protein</fullName>
    </submittedName>
</protein>
<evidence type="ECO:0000313" key="2">
    <source>
        <dbReference type="EMBL" id="KAL1507619.1"/>
    </source>
</evidence>
<sequence>MEDEAAAAAAMLSRLSARLMTENAVELPLQQLTSLRSQCDRFIAALDAAARREVAAPPQAPAKQSDPAATLGAGRMASRLRQQSETIHHSRLCERRQGSLRPCCSSNGSAAPVNFEERYEGDMAAAAQAFHELFNEESPPSCNNVWRRRPSGAGWSTVSEARAEAPDGHTEREESAPRPSKFASRMKGETETAANSRLCRRRAASCGTIRYGQRRSAVVSSAIQRPGINVD</sequence>
<feature type="region of interest" description="Disordered" evidence="1">
    <location>
        <begin position="55"/>
        <end position="89"/>
    </location>
</feature>
<accession>A0AB34IWY6</accession>
<proteinExistence type="predicted"/>
<name>A0AB34IWY6_PRYPA</name>
<dbReference type="EMBL" id="JBGBPQ010000017">
    <property type="protein sequence ID" value="KAL1507619.1"/>
    <property type="molecule type" value="Genomic_DNA"/>
</dbReference>
<dbReference type="Proteomes" id="UP001515480">
    <property type="component" value="Unassembled WGS sequence"/>
</dbReference>
<keyword evidence="3" id="KW-1185">Reference proteome</keyword>
<feature type="region of interest" description="Disordered" evidence="1">
    <location>
        <begin position="152"/>
        <end position="197"/>
    </location>
</feature>
<evidence type="ECO:0000256" key="1">
    <source>
        <dbReference type="SAM" id="MobiDB-lite"/>
    </source>
</evidence>
<gene>
    <name evidence="2" type="ORF">AB1Y20_007238</name>
</gene>
<evidence type="ECO:0000313" key="3">
    <source>
        <dbReference type="Proteomes" id="UP001515480"/>
    </source>
</evidence>
<comment type="caution">
    <text evidence="2">The sequence shown here is derived from an EMBL/GenBank/DDBJ whole genome shotgun (WGS) entry which is preliminary data.</text>
</comment>